<dbReference type="STRING" id="1141098.A0A1Y2DE02"/>
<name>A0A1Y2DE02_9PEZI</name>
<sequence>MRLLPFFLCITLMLFVAQSVVLPANVTSNASLESSSRSSVDLSMATHATVKDNTSNSAITFTGPAFPHGEDITFTGTAKAIHDHLRELNPNYDEDFKQYFPSASSNHNGNGTKAVKLGSTMEEENIYCDDSGVFADIDAVYKNIDYLGNLLGGCKLTTDSCTFISCSWNAAVYVCGGLDVPTSDVSCRDVAEWTRRIANLCIINGGVRGYAKPMYDGVYAGYDIQVRGMLGLKDWLECHAFNG</sequence>
<protein>
    <submittedName>
        <fullName evidence="2">Uncharacterized protein</fullName>
    </submittedName>
</protein>
<reference evidence="2 3" key="1">
    <citation type="submission" date="2016-07" db="EMBL/GenBank/DDBJ databases">
        <title>Pervasive Adenine N6-methylation of Active Genes in Fungi.</title>
        <authorList>
            <consortium name="DOE Joint Genome Institute"/>
            <person name="Mondo S.J."/>
            <person name="Dannebaum R.O."/>
            <person name="Kuo R.C."/>
            <person name="Labutti K."/>
            <person name="Haridas S."/>
            <person name="Kuo A."/>
            <person name="Salamov A."/>
            <person name="Ahrendt S.R."/>
            <person name="Lipzen A."/>
            <person name="Sullivan W."/>
            <person name="Andreopoulos W.B."/>
            <person name="Clum A."/>
            <person name="Lindquist E."/>
            <person name="Daum C."/>
            <person name="Ramamoorthy G.K."/>
            <person name="Gryganskyi A."/>
            <person name="Culley D."/>
            <person name="Magnuson J.K."/>
            <person name="James T.Y."/>
            <person name="O'Malley M.A."/>
            <person name="Stajich J.E."/>
            <person name="Spatafora J.W."/>
            <person name="Visel A."/>
            <person name="Grigoriev I.V."/>
        </authorList>
    </citation>
    <scope>NUCLEOTIDE SEQUENCE [LARGE SCALE GENOMIC DNA]</scope>
    <source>
        <strain evidence="2 3">CBS 129021</strain>
    </source>
</reference>
<gene>
    <name evidence="2" type="ORF">BCR38DRAFT_449270</name>
</gene>
<accession>A0A1Y2DE02</accession>
<comment type="caution">
    <text evidence="2">The sequence shown here is derived from an EMBL/GenBank/DDBJ whole genome shotgun (WGS) entry which is preliminary data.</text>
</comment>
<evidence type="ECO:0000313" key="3">
    <source>
        <dbReference type="Proteomes" id="UP000193689"/>
    </source>
</evidence>
<organism evidence="2 3">
    <name type="scientific">Pseudomassariella vexata</name>
    <dbReference type="NCBI Taxonomy" id="1141098"/>
    <lineage>
        <taxon>Eukaryota</taxon>
        <taxon>Fungi</taxon>
        <taxon>Dikarya</taxon>
        <taxon>Ascomycota</taxon>
        <taxon>Pezizomycotina</taxon>
        <taxon>Sordariomycetes</taxon>
        <taxon>Xylariomycetidae</taxon>
        <taxon>Amphisphaeriales</taxon>
        <taxon>Pseudomassariaceae</taxon>
        <taxon>Pseudomassariella</taxon>
    </lineage>
</organism>
<feature type="chain" id="PRO_5012011090" evidence="1">
    <location>
        <begin position="20"/>
        <end position="243"/>
    </location>
</feature>
<proteinExistence type="predicted"/>
<evidence type="ECO:0000256" key="1">
    <source>
        <dbReference type="SAM" id="SignalP"/>
    </source>
</evidence>
<feature type="signal peptide" evidence="1">
    <location>
        <begin position="1"/>
        <end position="19"/>
    </location>
</feature>
<dbReference type="EMBL" id="MCFJ01000019">
    <property type="protein sequence ID" value="ORY57501.1"/>
    <property type="molecule type" value="Genomic_DNA"/>
</dbReference>
<dbReference type="GeneID" id="63777491"/>
<dbReference type="Proteomes" id="UP000193689">
    <property type="component" value="Unassembled WGS sequence"/>
</dbReference>
<dbReference type="InParanoid" id="A0A1Y2DE02"/>
<dbReference type="AlphaFoldDB" id="A0A1Y2DE02"/>
<keyword evidence="1" id="KW-0732">Signal</keyword>
<keyword evidence="3" id="KW-1185">Reference proteome</keyword>
<evidence type="ECO:0000313" key="2">
    <source>
        <dbReference type="EMBL" id="ORY57501.1"/>
    </source>
</evidence>
<dbReference type="RefSeq" id="XP_040710751.1">
    <property type="nucleotide sequence ID" value="XM_040861279.1"/>
</dbReference>
<dbReference type="OrthoDB" id="3552888at2759"/>